<feature type="domain" description="DNA replication factor Cdt1 C-terminal" evidence="5">
    <location>
        <begin position="175"/>
        <end position="217"/>
    </location>
</feature>
<dbReference type="WBParaSite" id="PEQ_0000289801-mRNA-1">
    <property type="protein sequence ID" value="PEQ_0000289801-mRNA-1"/>
    <property type="gene ID" value="PEQ_0000289801"/>
</dbReference>
<name>A0A914R9F1_PAREQ</name>
<dbReference type="InterPro" id="IPR032054">
    <property type="entry name" value="Cdt1_C"/>
</dbReference>
<comment type="similarity">
    <text evidence="1">Belongs to the Cdt1 family.</text>
</comment>
<accession>A0A914R9F1</accession>
<protein>
    <submittedName>
        <fullName evidence="7">Uncharacterized protein</fullName>
    </submittedName>
</protein>
<sequence length="236" mass="27334">MREEEKKNTGNPPVSPISSSSAIMYRSPHKKSSVIKSPFRRTSVKISPYKKTPIKMMPSSSVDTVDIRPRMEAWRMTARAYIFKYQLQQFVKRQHKRFLDRIGELVNENDLQCLVEYDKYRLNIVVYFSPSEVTRKEMINELRSPEKHAALASGAKTMLSSCDGSSDSQKPKGLSLLERIRAKEQAKKYAEMMRDPAVEIRKGRLERLSRSTLRNICRYLLCVQEGDYCGVERDDL</sequence>
<dbReference type="Pfam" id="PF16679">
    <property type="entry name" value="CDT1_C"/>
    <property type="match status" value="1"/>
</dbReference>
<dbReference type="InterPro" id="IPR014939">
    <property type="entry name" value="CDT1_Gemini-bd-like"/>
</dbReference>
<evidence type="ECO:0000256" key="1">
    <source>
        <dbReference type="ARBA" id="ARBA00008356"/>
    </source>
</evidence>
<dbReference type="Gene3D" id="1.10.10.1420">
    <property type="entry name" value="DNA replication factor Cdt1, C-terminal WH domain"/>
    <property type="match status" value="1"/>
</dbReference>
<keyword evidence="2" id="KW-0131">Cell cycle</keyword>
<evidence type="ECO:0000313" key="6">
    <source>
        <dbReference type="Proteomes" id="UP000887564"/>
    </source>
</evidence>
<organism evidence="6 7">
    <name type="scientific">Parascaris equorum</name>
    <name type="common">Equine roundworm</name>
    <dbReference type="NCBI Taxonomy" id="6256"/>
    <lineage>
        <taxon>Eukaryota</taxon>
        <taxon>Metazoa</taxon>
        <taxon>Ecdysozoa</taxon>
        <taxon>Nematoda</taxon>
        <taxon>Chromadorea</taxon>
        <taxon>Rhabditida</taxon>
        <taxon>Spirurina</taxon>
        <taxon>Ascaridomorpha</taxon>
        <taxon>Ascaridoidea</taxon>
        <taxon>Ascarididae</taxon>
        <taxon>Parascaris</taxon>
    </lineage>
</organism>
<feature type="domain" description="CDT1 Geminin-binding" evidence="4">
    <location>
        <begin position="41"/>
        <end position="105"/>
    </location>
</feature>
<evidence type="ECO:0000259" key="4">
    <source>
        <dbReference type="Pfam" id="PF08839"/>
    </source>
</evidence>
<dbReference type="AlphaFoldDB" id="A0A914R9F1"/>
<proteinExistence type="inferred from homology"/>
<feature type="region of interest" description="Disordered" evidence="3">
    <location>
        <begin position="1"/>
        <end position="31"/>
    </location>
</feature>
<dbReference type="Pfam" id="PF08839">
    <property type="entry name" value="CDT1"/>
    <property type="match status" value="1"/>
</dbReference>
<keyword evidence="6" id="KW-1185">Reference proteome</keyword>
<evidence type="ECO:0000259" key="5">
    <source>
        <dbReference type="Pfam" id="PF16679"/>
    </source>
</evidence>
<evidence type="ECO:0000256" key="2">
    <source>
        <dbReference type="ARBA" id="ARBA00023306"/>
    </source>
</evidence>
<evidence type="ECO:0000256" key="3">
    <source>
        <dbReference type="SAM" id="MobiDB-lite"/>
    </source>
</evidence>
<dbReference type="InterPro" id="IPR038090">
    <property type="entry name" value="Cdt1_C_WH_dom_sf"/>
</dbReference>
<reference evidence="7" key="1">
    <citation type="submission" date="2022-11" db="UniProtKB">
        <authorList>
            <consortium name="WormBaseParasite"/>
        </authorList>
    </citation>
    <scope>IDENTIFICATION</scope>
</reference>
<dbReference type="Proteomes" id="UP000887564">
    <property type="component" value="Unplaced"/>
</dbReference>
<evidence type="ECO:0000313" key="7">
    <source>
        <dbReference type="WBParaSite" id="PEQ_0000289801-mRNA-1"/>
    </source>
</evidence>